<feature type="domain" description="Helitron helicase-like" evidence="1">
    <location>
        <begin position="200"/>
        <end position="309"/>
    </location>
</feature>
<sequence>MCFSNPVDKIYDILPPGNDKLDEMIAFMFSGPSRPTPEQLIDTPLLVRRAVVKKALEWLKLNHKDYQDIVISDENLNSYEEEAVPVAYEYHQQDFNKDALMSAINEDIEDEGTETGPCPVSVHGLTGEEFGNMTSREMCAAALKHLKENKKNILFVAHDDKPVPTSHNPSLFRMMYHLFPYGWVVETTLCKLQKWMKQINDGGFIITHRKNINNIADQIRNIDSKVLDDMYTRFKNKECVVPANEQEKSCLQLINDVDAAASRVQGSVTSKKHMRNEIWSLINKIGSPSWFITISPADVNHPICLYFADVDQEYKPEI</sequence>
<evidence type="ECO:0000259" key="1">
    <source>
        <dbReference type="Pfam" id="PF14214"/>
    </source>
</evidence>
<dbReference type="EMBL" id="JAACJM010000234">
    <property type="protein sequence ID" value="KAF5335892.1"/>
    <property type="molecule type" value="Genomic_DNA"/>
</dbReference>
<feature type="domain" description="DUF6570" evidence="2">
    <location>
        <begin position="1"/>
        <end position="77"/>
    </location>
</feature>
<reference evidence="3 4" key="1">
    <citation type="journal article" date="2020" name="ISME J.">
        <title>Uncovering the hidden diversity of litter-decomposition mechanisms in mushroom-forming fungi.</title>
        <authorList>
            <person name="Floudas D."/>
            <person name="Bentzer J."/>
            <person name="Ahren D."/>
            <person name="Johansson T."/>
            <person name="Persson P."/>
            <person name="Tunlid A."/>
        </authorList>
    </citation>
    <scope>NUCLEOTIDE SEQUENCE [LARGE SCALE GENOMIC DNA]</scope>
    <source>
        <strain evidence="3 4">CBS 291.85</strain>
    </source>
</reference>
<keyword evidence="4" id="KW-1185">Reference proteome</keyword>
<accession>A0A8H5FGP3</accession>
<protein>
    <submittedName>
        <fullName evidence="3">Uncharacterized protein</fullName>
    </submittedName>
</protein>
<dbReference type="AlphaFoldDB" id="A0A8H5FGP3"/>
<evidence type="ECO:0000313" key="3">
    <source>
        <dbReference type="EMBL" id="KAF5335892.1"/>
    </source>
</evidence>
<dbReference type="OrthoDB" id="3221862at2759"/>
<proteinExistence type="predicted"/>
<dbReference type="InterPro" id="IPR025476">
    <property type="entry name" value="Helitron_helicase-like"/>
</dbReference>
<dbReference type="Pfam" id="PF20209">
    <property type="entry name" value="DUF6570"/>
    <property type="match status" value="1"/>
</dbReference>
<comment type="caution">
    <text evidence="3">The sequence shown here is derived from an EMBL/GenBank/DDBJ whole genome shotgun (WGS) entry which is preliminary data.</text>
</comment>
<dbReference type="Pfam" id="PF14214">
    <property type="entry name" value="Helitron_like_N"/>
    <property type="match status" value="1"/>
</dbReference>
<dbReference type="InterPro" id="IPR046700">
    <property type="entry name" value="DUF6570"/>
</dbReference>
<dbReference type="Proteomes" id="UP000559256">
    <property type="component" value="Unassembled WGS sequence"/>
</dbReference>
<evidence type="ECO:0000313" key="4">
    <source>
        <dbReference type="Proteomes" id="UP000559256"/>
    </source>
</evidence>
<evidence type="ECO:0000259" key="2">
    <source>
        <dbReference type="Pfam" id="PF20209"/>
    </source>
</evidence>
<gene>
    <name evidence="3" type="ORF">D9758_017541</name>
</gene>
<name>A0A8H5FGP3_9AGAR</name>
<organism evidence="3 4">
    <name type="scientific">Tetrapyrgos nigripes</name>
    <dbReference type="NCBI Taxonomy" id="182062"/>
    <lineage>
        <taxon>Eukaryota</taxon>
        <taxon>Fungi</taxon>
        <taxon>Dikarya</taxon>
        <taxon>Basidiomycota</taxon>
        <taxon>Agaricomycotina</taxon>
        <taxon>Agaricomycetes</taxon>
        <taxon>Agaricomycetidae</taxon>
        <taxon>Agaricales</taxon>
        <taxon>Marasmiineae</taxon>
        <taxon>Marasmiaceae</taxon>
        <taxon>Tetrapyrgos</taxon>
    </lineage>
</organism>